<accession>D1PAJ5</accession>
<name>D1PAJ5_9BACT</name>
<gene>
    <name evidence="1" type="ORF">PREVCOP_04220</name>
</gene>
<dbReference type="PaxDb" id="537011-PREVCOP_04220"/>
<proteinExistence type="predicted"/>
<evidence type="ECO:0000313" key="2">
    <source>
        <dbReference type="Proteomes" id="UP000004477"/>
    </source>
</evidence>
<sequence>MQQRIGAFSCGKRTENTQKITTVFEISRKDYIEYETFRKVLSNSTKE</sequence>
<evidence type="ECO:0000313" key="1">
    <source>
        <dbReference type="EMBL" id="EFB36331.1"/>
    </source>
</evidence>
<keyword evidence="2" id="KW-1185">Reference proteome</keyword>
<comment type="caution">
    <text evidence="1">The sequence shown here is derived from an EMBL/GenBank/DDBJ whole genome shotgun (WGS) entry which is preliminary data.</text>
</comment>
<dbReference type="STRING" id="537011.PREVCOP_04220"/>
<dbReference type="HOGENOM" id="CLU_3171561_0_0_10"/>
<organism evidence="1 2">
    <name type="scientific">Segatella copri DSM 18205</name>
    <dbReference type="NCBI Taxonomy" id="537011"/>
    <lineage>
        <taxon>Bacteria</taxon>
        <taxon>Pseudomonadati</taxon>
        <taxon>Bacteroidota</taxon>
        <taxon>Bacteroidia</taxon>
        <taxon>Bacteroidales</taxon>
        <taxon>Prevotellaceae</taxon>
        <taxon>Segatella</taxon>
    </lineage>
</organism>
<dbReference type="EMBL" id="ACBX02000007">
    <property type="protein sequence ID" value="EFB36331.1"/>
    <property type="molecule type" value="Genomic_DNA"/>
</dbReference>
<protein>
    <submittedName>
        <fullName evidence="1">Uncharacterized protein</fullName>
    </submittedName>
</protein>
<dbReference type="Proteomes" id="UP000004477">
    <property type="component" value="Unassembled WGS sequence"/>
</dbReference>
<reference evidence="1" key="1">
    <citation type="submission" date="2009-11" db="EMBL/GenBank/DDBJ databases">
        <authorList>
            <person name="Weinstock G."/>
            <person name="Sodergren E."/>
            <person name="Clifton S."/>
            <person name="Fulton L."/>
            <person name="Fulton B."/>
            <person name="Courtney L."/>
            <person name="Fronick C."/>
            <person name="Harrison M."/>
            <person name="Strong C."/>
            <person name="Farmer C."/>
            <person name="Delahaunty K."/>
            <person name="Markovic C."/>
            <person name="Hall O."/>
            <person name="Minx P."/>
            <person name="Tomlinson C."/>
            <person name="Mitreva M."/>
            <person name="Nelson J."/>
            <person name="Hou S."/>
            <person name="Wollam A."/>
            <person name="Pepin K.H."/>
            <person name="Johnson M."/>
            <person name="Bhonagiri V."/>
            <person name="Nash W.E."/>
            <person name="Warren W."/>
            <person name="Chinwalla A."/>
            <person name="Mardis E.R."/>
            <person name="Wilson R.K."/>
        </authorList>
    </citation>
    <scope>NUCLEOTIDE SEQUENCE [LARGE SCALE GENOMIC DNA]</scope>
    <source>
        <strain evidence="1">DSM 18205</strain>
    </source>
</reference>
<dbReference type="AlphaFoldDB" id="D1PAJ5"/>